<dbReference type="PANTHER" id="PTHR46586">
    <property type="entry name" value="ANKYRIN REPEAT-CONTAINING PROTEIN"/>
    <property type="match status" value="1"/>
</dbReference>
<dbReference type="RefSeq" id="YP_009118975.1">
    <property type="nucleotide sequence ID" value="NC_026440.1"/>
</dbReference>
<dbReference type="Proteomes" id="UP000202511">
    <property type="component" value="Segment"/>
</dbReference>
<evidence type="ECO:0000256" key="2">
    <source>
        <dbReference type="SAM" id="Phobius"/>
    </source>
</evidence>
<proteinExistence type="predicted"/>
<evidence type="ECO:0000313" key="3">
    <source>
        <dbReference type="EMBL" id="AJF96740.1"/>
    </source>
</evidence>
<keyword evidence="2" id="KW-0812">Transmembrane</keyword>
<protein>
    <submittedName>
        <fullName evidence="3">Ankyrin repeat protein</fullName>
    </submittedName>
</protein>
<feature type="region of interest" description="Disordered" evidence="1">
    <location>
        <begin position="1006"/>
        <end position="1066"/>
    </location>
</feature>
<feature type="region of interest" description="Disordered" evidence="1">
    <location>
        <begin position="300"/>
        <end position="356"/>
    </location>
</feature>
<name>A0A0B5J551_9VIRU</name>
<feature type="compositionally biased region" description="Acidic residues" evidence="1">
    <location>
        <begin position="316"/>
        <end position="342"/>
    </location>
</feature>
<evidence type="ECO:0000256" key="1">
    <source>
        <dbReference type="SAM" id="MobiDB-lite"/>
    </source>
</evidence>
<dbReference type="GeneID" id="23461657"/>
<feature type="compositionally biased region" description="Basic and acidic residues" evidence="1">
    <location>
        <begin position="343"/>
        <end position="355"/>
    </location>
</feature>
<dbReference type="SUPFAM" id="SSF48403">
    <property type="entry name" value="Ankyrin repeat"/>
    <property type="match status" value="1"/>
</dbReference>
<accession>A0A0B5J551</accession>
<organism evidence="3 4">
    <name type="scientific">Pandoravirus inopinatum</name>
    <dbReference type="NCBI Taxonomy" id="1605721"/>
    <lineage>
        <taxon>Viruses</taxon>
        <taxon>Pandoravirus</taxon>
    </lineage>
</organism>
<dbReference type="PANTHER" id="PTHR46586:SF3">
    <property type="entry name" value="ANKYRIN REPEAT-CONTAINING PROTEIN"/>
    <property type="match status" value="1"/>
</dbReference>
<keyword evidence="2" id="KW-0472">Membrane</keyword>
<keyword evidence="2" id="KW-1133">Transmembrane helix</keyword>
<dbReference type="Gene3D" id="1.25.40.20">
    <property type="entry name" value="Ankyrin repeat-containing domain"/>
    <property type="match status" value="2"/>
</dbReference>
<dbReference type="KEGG" id="vg:23461657"/>
<dbReference type="EMBL" id="KP136319">
    <property type="protein sequence ID" value="AJF96740.1"/>
    <property type="molecule type" value="Genomic_DNA"/>
</dbReference>
<sequence length="1504" mass="163531">MHDNNTPSFFSMRLPIVSHLAPLSFIGYNCTQPFPSKKYHSIGRYFYEGFSIPLVGVGSDKMIHTQKRLSPYTFEDHNPILLCRGIVFKFLFFPISLLLFLPRRSFFWPQAMSLVPKTKGIHKMRHRRVDMTTLPPEVIAAVVSWLGPRDHASAVLASPRFGVLTPEERGRLHFARFAPKVLARMGSLDGLCYWHGVDPWRIDIHCLRAAAGGGHRALVEWILDKSTGGGCPTEALCAAARGGHVDLMRWLIDERQAAILKEVLVDAISSKRIDAVRLILDRAHVIDHREAVESGICLDEDGAECSSQDDDHGDDRDDNDDDDGKDGSGDGDDDGDDGDDVEENARHDSCGRDWGTRPMRAAARTNDADIMQLVYDQCYYGDDPEVLGRPLSAAAESGAAVAVQWILARYADRDASADAFGAALRWTRRDCAVAILSRWPDVARPVDIYDEPFRQLGGTSIPVLDAALAVALGTQPDTWPLSVAGATAEPGQIYDALLVHCLSREFKDDHSSLATTLLGGAPCDAVFRWAVDTARCVPAVYVACDMARKGMTGRLAYCRERGLLTPVHVEVAMTGAAAAGRVDVLTYMWSSLAAGDGDTQAADAVRANVQKMADAAAESGDWTVVEWLQKHVDRRAHCTAAAFAVAANKGHAAFLKRLYAVGADRCRHPCDAPCEPVPGWSPFLFALRTPCGLYNVNDLWRNVARDGHYDVVQVLREHGALDGVYLRSEAALNGHVAICALDVAINGPCKRDLMIQYAVQARDRACLAFALANGSTWEPLGRWSIHPMCTAVKRAAAPSGICWPGTGRRSTTTFRPTGRMKRATLTRKAINPITIFSSFPLCLPCASVFVPVRSREANKCADCFFYDPSVCNPTRPPFVAVCTPKRFHVVVGTDDAESIKRRKGQPTKGPRTRTKNRALFCRGCRCSFSSICFFHLGFCRVLHRKERHVRRKREWSAGRRSTGRVSAERLLCAHHRKKTVAALAEVPPPPYFCLCRRKAERAQMKRIRSPAAANADRMVQDTDNVDDDNGHGKDEPDQTDPKRPRTDQEASGSIIGNGGAPDASDIYDRDIQTLDARIGRLQAGAANAEDIGEIMRLVAGHIESGTQAARRGGGFYPRLRKAYDGLWEALTWEVGAAAAVAEAARAGRISGWPPTFADVQSVYAEMEPATADRHMAQIETEAAVGLTGAGQSLGIALGQAVRRRAAAASLDPFAFSLVADAHILAQSLACMPTNVYYVLRFYVDSQAWAMLVNLTPHLGHSPLVAAISVPNNAKRVQYRMRVAAPAFALSPALQPLIRHVGSFLASLARSPPWENPVPLDAISSLLLDPLPAGVAQIDALMLPVPSALALPSAVQYALTLIGPENTDDVDDGALYGAEVDECHLALAIRLFAGQIDARLMSAAARRRARTSLVQGAAAAYTGPLNIDLDLAPRETLDPAAAYAWQRTCAAPALPDGRLPGSARLVEAAAVWGVDVDPLVAVRRPELLCHQLAIEASARLRAPAP</sequence>
<dbReference type="InterPro" id="IPR052050">
    <property type="entry name" value="SecEffector_AnkRepeat"/>
</dbReference>
<feature type="transmembrane region" description="Helical" evidence="2">
    <location>
        <begin position="79"/>
        <end position="101"/>
    </location>
</feature>
<evidence type="ECO:0000313" key="4">
    <source>
        <dbReference type="Proteomes" id="UP000202511"/>
    </source>
</evidence>
<dbReference type="InterPro" id="IPR036770">
    <property type="entry name" value="Ankyrin_rpt-contain_sf"/>
</dbReference>
<reference evidence="3 4" key="1">
    <citation type="journal article" date="2015" name="Parasitol. Res.">
        <title>Viruses in close associations with free-living amoebae.</title>
        <authorList>
            <person name="Scheid P."/>
        </authorList>
    </citation>
    <scope>NUCLEOTIDE SEQUENCE [LARGE SCALE GENOMIC DNA]</scope>
    <source>
        <strain evidence="3">KlaHel</strain>
    </source>
</reference>
<feature type="compositionally biased region" description="Basic and acidic residues" evidence="1">
    <location>
        <begin position="1028"/>
        <end position="1048"/>
    </location>
</feature>